<dbReference type="Gene3D" id="3.40.50.300">
    <property type="entry name" value="P-loop containing nucleotide triphosphate hydrolases"/>
    <property type="match status" value="1"/>
</dbReference>
<dbReference type="InterPro" id="IPR050921">
    <property type="entry name" value="T4SS_GSP_E_ATPase"/>
</dbReference>
<proteinExistence type="inferred from homology"/>
<dbReference type="GO" id="GO:0005524">
    <property type="term" value="F:ATP binding"/>
    <property type="evidence" value="ECO:0007669"/>
    <property type="project" value="InterPro"/>
</dbReference>
<dbReference type="PANTHER" id="PTHR30486:SF16">
    <property type="entry name" value="TWITCHING MOTILITY PROTEIN PILT"/>
    <property type="match status" value="1"/>
</dbReference>
<feature type="domain" description="AAA+ ATPase" evidence="2">
    <location>
        <begin position="125"/>
        <end position="259"/>
    </location>
</feature>
<protein>
    <submittedName>
        <fullName evidence="3">Type IV pilus twitching motility protein PilT</fullName>
    </submittedName>
</protein>
<dbReference type="InterPro" id="IPR027417">
    <property type="entry name" value="P-loop_NTPase"/>
</dbReference>
<dbReference type="AlphaFoldDB" id="A0A9D1XKK4"/>
<dbReference type="InterPro" id="IPR003593">
    <property type="entry name" value="AAA+_ATPase"/>
</dbReference>
<comment type="similarity">
    <text evidence="1">Belongs to the GSP E family.</text>
</comment>
<accession>A0A9D1XKK4</accession>
<dbReference type="SMART" id="SM00382">
    <property type="entry name" value="AAA"/>
    <property type="match status" value="1"/>
</dbReference>
<dbReference type="PANTHER" id="PTHR30486">
    <property type="entry name" value="TWITCHING MOTILITY PROTEIN PILT"/>
    <property type="match status" value="1"/>
</dbReference>
<dbReference type="EMBL" id="DXET01000071">
    <property type="protein sequence ID" value="HIX80881.1"/>
    <property type="molecule type" value="Genomic_DNA"/>
</dbReference>
<evidence type="ECO:0000313" key="3">
    <source>
        <dbReference type="EMBL" id="HIX80881.1"/>
    </source>
</evidence>
<evidence type="ECO:0000259" key="2">
    <source>
        <dbReference type="SMART" id="SM00382"/>
    </source>
</evidence>
<dbReference type="InterPro" id="IPR006321">
    <property type="entry name" value="PilT/PilU"/>
</dbReference>
<reference evidence="3" key="2">
    <citation type="submission" date="2021-04" db="EMBL/GenBank/DDBJ databases">
        <authorList>
            <person name="Gilroy R."/>
        </authorList>
    </citation>
    <scope>NUCLEOTIDE SEQUENCE</scope>
    <source>
        <strain evidence="3">ChiGjej1B1-14440</strain>
    </source>
</reference>
<organism evidence="3 4">
    <name type="scientific">Candidatus Erysipelatoclostridium merdavium</name>
    <dbReference type="NCBI Taxonomy" id="2838566"/>
    <lineage>
        <taxon>Bacteria</taxon>
        <taxon>Bacillati</taxon>
        <taxon>Bacillota</taxon>
        <taxon>Erysipelotrichia</taxon>
        <taxon>Erysipelotrichales</taxon>
        <taxon>Erysipelotrichales incertae sedis</taxon>
    </lineage>
</organism>
<gene>
    <name evidence="3" type="ORF">H9980_02775</name>
</gene>
<reference evidence="3" key="1">
    <citation type="journal article" date="2021" name="PeerJ">
        <title>Extensive microbial diversity within the chicken gut microbiome revealed by metagenomics and culture.</title>
        <authorList>
            <person name="Gilroy R."/>
            <person name="Ravi A."/>
            <person name="Getino M."/>
            <person name="Pursley I."/>
            <person name="Horton D.L."/>
            <person name="Alikhan N.F."/>
            <person name="Baker D."/>
            <person name="Gharbi K."/>
            <person name="Hall N."/>
            <person name="Watson M."/>
            <person name="Adriaenssens E.M."/>
            <person name="Foster-Nyarko E."/>
            <person name="Jarju S."/>
            <person name="Secka A."/>
            <person name="Antonio M."/>
            <person name="Oren A."/>
            <person name="Chaudhuri R.R."/>
            <person name="La Ragione R."/>
            <person name="Hildebrand F."/>
            <person name="Pallen M.J."/>
        </authorList>
    </citation>
    <scope>NUCLEOTIDE SEQUENCE</scope>
    <source>
        <strain evidence="3">ChiGjej1B1-14440</strain>
    </source>
</reference>
<name>A0A9D1XKK4_9FIRM</name>
<comment type="caution">
    <text evidence="3">The sequence shown here is derived from an EMBL/GenBank/DDBJ whole genome shotgun (WGS) entry which is preliminary data.</text>
</comment>
<evidence type="ECO:0000256" key="1">
    <source>
        <dbReference type="ARBA" id="ARBA00006611"/>
    </source>
</evidence>
<sequence length="351" mass="39234">MDIKELLKEIVTRNASDIFIVAGSPCAIKVAGKIIKYNDTRLMPLDTEKMIKDIYQLANNRDFSNFLASGDDDFSFSLPNIGRFRVNAYRQRNSCAAVLRIVRFELPDPKKMHIPEIVCDLANQKKGMILVTGPAGSGKSTTLACIIDQINQKRNTHIITIEDPIEYLHSHNKSIVSQREVFHDTKNYVAALKAALREAPEVILVGEMRDLETIDIAITAAETGHLIFSSLHTVGAANTIDRMIDVFPASQQQQIRVQLAMVLNAVICQQLLPGVDGKMIPAFEIMICNQAIRTLIRDGKTHQIDSTISNSRQLGMITMDEAIIELYKQGKISKETALMYATNPKIVERRL</sequence>
<dbReference type="NCBIfam" id="TIGR01420">
    <property type="entry name" value="pilT_fam"/>
    <property type="match status" value="1"/>
</dbReference>
<dbReference type="Proteomes" id="UP000886724">
    <property type="component" value="Unassembled WGS sequence"/>
</dbReference>
<dbReference type="CDD" id="cd01131">
    <property type="entry name" value="PilT"/>
    <property type="match status" value="1"/>
</dbReference>
<evidence type="ECO:0000313" key="4">
    <source>
        <dbReference type="Proteomes" id="UP000886724"/>
    </source>
</evidence>
<dbReference type="Pfam" id="PF00437">
    <property type="entry name" value="T2SSE"/>
    <property type="match status" value="1"/>
</dbReference>
<dbReference type="SUPFAM" id="SSF52540">
    <property type="entry name" value="P-loop containing nucleoside triphosphate hydrolases"/>
    <property type="match status" value="1"/>
</dbReference>
<dbReference type="InterPro" id="IPR001482">
    <property type="entry name" value="T2SS/T4SS_dom"/>
</dbReference>
<dbReference type="GO" id="GO:0016887">
    <property type="term" value="F:ATP hydrolysis activity"/>
    <property type="evidence" value="ECO:0007669"/>
    <property type="project" value="InterPro"/>
</dbReference>
<dbReference type="Gene3D" id="3.30.450.90">
    <property type="match status" value="1"/>
</dbReference>